<name>A0ACA8ZR91_9GAMM</name>
<keyword evidence="2" id="KW-1185">Reference proteome</keyword>
<reference evidence="1" key="1">
    <citation type="submission" date="2020-05" db="EMBL/GenBank/DDBJ databases">
        <authorList>
            <person name="Petersen J."/>
            <person name="Sayavedra L."/>
        </authorList>
    </citation>
    <scope>NUCLEOTIDE SEQUENCE</scope>
    <source>
        <strain evidence="1">B azoricus SOX Menez Gwen</strain>
    </source>
</reference>
<organism evidence="1 2">
    <name type="scientific">Bathymodiolus azoricus thioautotrophic gill symbiont</name>
    <dbReference type="NCBI Taxonomy" id="235205"/>
    <lineage>
        <taxon>Bacteria</taxon>
        <taxon>Pseudomonadati</taxon>
        <taxon>Pseudomonadota</taxon>
        <taxon>Gammaproteobacteria</taxon>
        <taxon>sulfur-oxidizing symbionts</taxon>
    </lineage>
</organism>
<comment type="caution">
    <text evidence="1">The sequence shown here is derived from an EMBL/GenBank/DDBJ whole genome shotgun (WGS) entry which is preliminary data.</text>
</comment>
<accession>A0ACA8ZR91</accession>
<dbReference type="EMBL" id="CAESAP020000234">
    <property type="protein sequence ID" value="CAB5503289.1"/>
    <property type="molecule type" value="Genomic_DNA"/>
</dbReference>
<protein>
    <submittedName>
        <fullName evidence="1">Uncharacterized protein</fullName>
    </submittedName>
</protein>
<sequence>MYDYKIICFNGANRTKNQETTDAMVIHPISKKCEKFIKKFCPENGIICLGGVAFGKGLLTTLTDALYANKFVESGTFFTDKLGK</sequence>
<evidence type="ECO:0000313" key="1">
    <source>
        <dbReference type="EMBL" id="CAB5503289.1"/>
    </source>
</evidence>
<proteinExistence type="predicted"/>
<evidence type="ECO:0000313" key="2">
    <source>
        <dbReference type="Proteomes" id="UP000635628"/>
    </source>
</evidence>
<dbReference type="Proteomes" id="UP000635628">
    <property type="component" value="Unassembled WGS sequence"/>
</dbReference>
<gene>
    <name evidence="1" type="ORF">AZO1586R_1565</name>
</gene>